<accession>A0ACC3SQW5</accession>
<gene>
    <name evidence="1" type="ORF">V1525DRAFT_414386</name>
</gene>
<proteinExistence type="predicted"/>
<organism evidence="1 2">
    <name type="scientific">Lipomyces kononenkoae</name>
    <name type="common">Yeast</name>
    <dbReference type="NCBI Taxonomy" id="34357"/>
    <lineage>
        <taxon>Eukaryota</taxon>
        <taxon>Fungi</taxon>
        <taxon>Dikarya</taxon>
        <taxon>Ascomycota</taxon>
        <taxon>Saccharomycotina</taxon>
        <taxon>Lipomycetes</taxon>
        <taxon>Lipomycetales</taxon>
        <taxon>Lipomycetaceae</taxon>
        <taxon>Lipomyces</taxon>
    </lineage>
</organism>
<reference evidence="2" key="1">
    <citation type="journal article" date="2024" name="Front. Bioeng. Biotechnol.">
        <title>Genome-scale model development and genomic sequencing of the oleaginous clade Lipomyces.</title>
        <authorList>
            <person name="Czajka J.J."/>
            <person name="Han Y."/>
            <person name="Kim J."/>
            <person name="Mondo S.J."/>
            <person name="Hofstad B.A."/>
            <person name="Robles A."/>
            <person name="Haridas S."/>
            <person name="Riley R."/>
            <person name="LaButti K."/>
            <person name="Pangilinan J."/>
            <person name="Andreopoulos W."/>
            <person name="Lipzen A."/>
            <person name="Yan J."/>
            <person name="Wang M."/>
            <person name="Ng V."/>
            <person name="Grigoriev I.V."/>
            <person name="Spatafora J.W."/>
            <person name="Magnuson J.K."/>
            <person name="Baker S.E."/>
            <person name="Pomraning K.R."/>
        </authorList>
    </citation>
    <scope>NUCLEOTIDE SEQUENCE [LARGE SCALE GENOMIC DNA]</scope>
    <source>
        <strain evidence="2">CBS 7786</strain>
    </source>
</reference>
<evidence type="ECO:0000313" key="2">
    <source>
        <dbReference type="Proteomes" id="UP001433508"/>
    </source>
</evidence>
<keyword evidence="2" id="KW-1185">Reference proteome</keyword>
<name>A0ACC3SQW5_LIPKO</name>
<protein>
    <submittedName>
        <fullName evidence="1">Uncharacterized protein</fullName>
    </submittedName>
</protein>
<evidence type="ECO:0000313" key="1">
    <source>
        <dbReference type="EMBL" id="KAK9234041.1"/>
    </source>
</evidence>
<dbReference type="EMBL" id="MU971527">
    <property type="protein sequence ID" value="KAK9234041.1"/>
    <property type="molecule type" value="Genomic_DNA"/>
</dbReference>
<sequence length="130" mass="14837">MFVRQCLGDVHFSLTKPQGQLKIKLSECLRLGMMAFLATTFRLPDLYEQHYCKNLAPELQLSYAAAKASTPHLPKTTDIWLIFMLLISTDNIDELYICASWEATAVPELTWNETRGLAADFEASYVDLRF</sequence>
<comment type="caution">
    <text evidence="1">The sequence shown here is derived from an EMBL/GenBank/DDBJ whole genome shotgun (WGS) entry which is preliminary data.</text>
</comment>
<dbReference type="Proteomes" id="UP001433508">
    <property type="component" value="Unassembled WGS sequence"/>
</dbReference>